<feature type="compositionally biased region" description="Polar residues" evidence="2">
    <location>
        <begin position="115"/>
        <end position="128"/>
    </location>
</feature>
<dbReference type="CDD" id="cd00118">
    <property type="entry name" value="LysM"/>
    <property type="match status" value="1"/>
</dbReference>
<keyword evidence="3" id="KW-0732">Signal</keyword>
<evidence type="ECO:0000256" key="1">
    <source>
        <dbReference type="ARBA" id="ARBA00038420"/>
    </source>
</evidence>
<dbReference type="PANTHER" id="PTHR21666:SF263">
    <property type="entry name" value="MUREIN HYDROLASE ACTIVATOR NLPD"/>
    <property type="match status" value="1"/>
</dbReference>
<reference evidence="5" key="1">
    <citation type="submission" date="2021-03" db="EMBL/GenBank/DDBJ databases">
        <title>Roseibium sp. CAU 1637 isolated from Incheon.</title>
        <authorList>
            <person name="Kim W."/>
        </authorList>
    </citation>
    <scope>NUCLEOTIDE SEQUENCE</scope>
    <source>
        <strain evidence="5">CAU 1637</strain>
    </source>
</reference>
<comment type="caution">
    <text evidence="5">The sequence shown here is derived from an EMBL/GenBank/DDBJ whole genome shotgun (WGS) entry which is preliminary data.</text>
</comment>
<feature type="compositionally biased region" description="Polar residues" evidence="2">
    <location>
        <begin position="175"/>
        <end position="186"/>
    </location>
</feature>
<dbReference type="Gene3D" id="2.70.70.10">
    <property type="entry name" value="Glucose Permease (Domain IIA)"/>
    <property type="match status" value="1"/>
</dbReference>
<feature type="domain" description="LysM" evidence="4">
    <location>
        <begin position="197"/>
        <end position="241"/>
    </location>
</feature>
<evidence type="ECO:0000256" key="3">
    <source>
        <dbReference type="SAM" id="SignalP"/>
    </source>
</evidence>
<evidence type="ECO:0000313" key="5">
    <source>
        <dbReference type="EMBL" id="MBO0346276.1"/>
    </source>
</evidence>
<feature type="compositionally biased region" description="Polar residues" evidence="2">
    <location>
        <begin position="339"/>
        <end position="353"/>
    </location>
</feature>
<feature type="region of interest" description="Disordered" evidence="2">
    <location>
        <begin position="257"/>
        <end position="306"/>
    </location>
</feature>
<feature type="compositionally biased region" description="Low complexity" evidence="2">
    <location>
        <begin position="129"/>
        <end position="144"/>
    </location>
</feature>
<feature type="compositionally biased region" description="Low complexity" evidence="2">
    <location>
        <begin position="277"/>
        <end position="290"/>
    </location>
</feature>
<feature type="region of interest" description="Disordered" evidence="2">
    <location>
        <begin position="48"/>
        <end position="197"/>
    </location>
</feature>
<feature type="compositionally biased region" description="Polar residues" evidence="2">
    <location>
        <begin position="261"/>
        <end position="276"/>
    </location>
</feature>
<dbReference type="CDD" id="cd12797">
    <property type="entry name" value="M23_peptidase"/>
    <property type="match status" value="1"/>
</dbReference>
<dbReference type="AlphaFoldDB" id="A0A939EQU1"/>
<dbReference type="InterPro" id="IPR036779">
    <property type="entry name" value="LysM_dom_sf"/>
</dbReference>
<gene>
    <name evidence="5" type="ORF">J0X15_13665</name>
</gene>
<feature type="compositionally biased region" description="Low complexity" evidence="2">
    <location>
        <begin position="366"/>
        <end position="376"/>
    </location>
</feature>
<feature type="signal peptide" evidence="3">
    <location>
        <begin position="1"/>
        <end position="27"/>
    </location>
</feature>
<dbReference type="EMBL" id="JAFLNF010000005">
    <property type="protein sequence ID" value="MBO0346276.1"/>
    <property type="molecule type" value="Genomic_DNA"/>
</dbReference>
<sequence>MSKRLRVLRSDLISRVALISLAAGALAGCSGAVERFGEAQPIYTGSTNNQRQILSGGGSQPSYNDIINGSGGTVAGLPPQSSAPRSTVSRSPVTRSPAPLTTASIPNNGPGANVGAQQVRQPSFQQVTSRPLAAPSRVPAARVPDASVRTPPVRTARVNTSPAPEPGRIEMPAPTRSQPSARSQGKNWKGWTAAGGTRVPLRNGDTLAGLSRRYGVPEQAIIATNGIEDPSQVRPGQNLIIPIYVYGGSPNGVASAPQALPSANSSDDIVTGSINPSRATSTGTSARSGSDFGMATAPRRKPRNQPSFAEISSAAVGGQVTATDASPIQVAVTPERKPSTYTATRSVGSTAHSGSDRPTSTPPAAAPSRSEPVVAAQPSQPVERQEIASVDRSEPAAQAAPPSGGQGFRWPVRGRVISGFGMKPGGTRNDGINLSVPEGTPVTAAEDGTVIYSGNELKGYGNLVLLRHENGWVSAYAHNSKLKVKRGDKVRRGETVGEAGATGSVSQPQVHFELRRGNKPVDPTLYLPKG</sequence>
<dbReference type="Pfam" id="PF01476">
    <property type="entry name" value="LysM"/>
    <property type="match status" value="1"/>
</dbReference>
<comment type="similarity">
    <text evidence="1">Belongs to the E.coli NlpD/Haemophilus LppB family.</text>
</comment>
<feature type="region of interest" description="Disordered" evidence="2">
    <location>
        <begin position="327"/>
        <end position="410"/>
    </location>
</feature>
<dbReference type="InterPro" id="IPR050570">
    <property type="entry name" value="Cell_wall_metabolism_enzyme"/>
</dbReference>
<keyword evidence="6" id="KW-1185">Reference proteome</keyword>
<dbReference type="SMART" id="SM00257">
    <property type="entry name" value="LysM"/>
    <property type="match status" value="1"/>
</dbReference>
<dbReference type="PROSITE" id="PS51257">
    <property type="entry name" value="PROKAR_LIPOPROTEIN"/>
    <property type="match status" value="1"/>
</dbReference>
<proteinExistence type="inferred from homology"/>
<name>A0A939EQU1_9HYPH</name>
<evidence type="ECO:0000313" key="6">
    <source>
        <dbReference type="Proteomes" id="UP000664779"/>
    </source>
</evidence>
<dbReference type="Pfam" id="PF01551">
    <property type="entry name" value="Peptidase_M23"/>
    <property type="match status" value="1"/>
</dbReference>
<dbReference type="InterPro" id="IPR016047">
    <property type="entry name" value="M23ase_b-sheet_dom"/>
</dbReference>
<evidence type="ECO:0000256" key="2">
    <source>
        <dbReference type="SAM" id="MobiDB-lite"/>
    </source>
</evidence>
<dbReference type="Proteomes" id="UP000664779">
    <property type="component" value="Unassembled WGS sequence"/>
</dbReference>
<evidence type="ECO:0000259" key="4">
    <source>
        <dbReference type="PROSITE" id="PS51782"/>
    </source>
</evidence>
<feature type="compositionally biased region" description="Basic and acidic residues" evidence="2">
    <location>
        <begin position="383"/>
        <end position="394"/>
    </location>
</feature>
<accession>A0A939EQU1</accession>
<dbReference type="PROSITE" id="PS51782">
    <property type="entry name" value="LYSM"/>
    <property type="match status" value="1"/>
</dbReference>
<feature type="compositionally biased region" description="Low complexity" evidence="2">
    <location>
        <begin position="84"/>
        <end position="97"/>
    </location>
</feature>
<organism evidence="5 6">
    <name type="scientific">Roseibium limicola</name>
    <dbReference type="NCBI Taxonomy" id="2816037"/>
    <lineage>
        <taxon>Bacteria</taxon>
        <taxon>Pseudomonadati</taxon>
        <taxon>Pseudomonadota</taxon>
        <taxon>Alphaproteobacteria</taxon>
        <taxon>Hyphomicrobiales</taxon>
        <taxon>Stappiaceae</taxon>
        <taxon>Roseibium</taxon>
    </lineage>
</organism>
<dbReference type="InterPro" id="IPR011055">
    <property type="entry name" value="Dup_hybrid_motif"/>
</dbReference>
<dbReference type="SUPFAM" id="SSF51261">
    <property type="entry name" value="Duplicated hybrid motif"/>
    <property type="match status" value="1"/>
</dbReference>
<dbReference type="Gene3D" id="3.10.350.10">
    <property type="entry name" value="LysM domain"/>
    <property type="match status" value="1"/>
</dbReference>
<dbReference type="InterPro" id="IPR018392">
    <property type="entry name" value="LysM"/>
</dbReference>
<protein>
    <submittedName>
        <fullName evidence="5">Peptidoglycan DD-metalloendopeptidase family protein</fullName>
    </submittedName>
</protein>
<dbReference type="SUPFAM" id="SSF54106">
    <property type="entry name" value="LysM domain"/>
    <property type="match status" value="1"/>
</dbReference>
<dbReference type="RefSeq" id="WP_206941725.1">
    <property type="nucleotide sequence ID" value="NZ_JAFLNF010000005.1"/>
</dbReference>
<dbReference type="PANTHER" id="PTHR21666">
    <property type="entry name" value="PEPTIDASE-RELATED"/>
    <property type="match status" value="1"/>
</dbReference>
<dbReference type="GO" id="GO:0004222">
    <property type="term" value="F:metalloendopeptidase activity"/>
    <property type="evidence" value="ECO:0007669"/>
    <property type="project" value="TreeGrafter"/>
</dbReference>
<feature type="chain" id="PRO_5036998747" evidence="3">
    <location>
        <begin position="28"/>
        <end position="530"/>
    </location>
</feature>